<feature type="transmembrane region" description="Helical" evidence="1">
    <location>
        <begin position="6"/>
        <end position="29"/>
    </location>
</feature>
<reference evidence="2" key="1">
    <citation type="submission" date="2023-01" db="EMBL/GenBank/DDBJ databases">
        <title>Draft genome sequence of Nocardiopsis sp. LSu2-4 isolated from halophytes.</title>
        <authorList>
            <person name="Duangmal K."/>
            <person name="Chantavorakit T."/>
        </authorList>
    </citation>
    <scope>NUCLEOTIDE SEQUENCE</scope>
    <source>
        <strain evidence="2">LSu2-4</strain>
    </source>
</reference>
<keyword evidence="3" id="KW-1185">Reference proteome</keyword>
<protein>
    <recommendedName>
        <fullName evidence="4">DUF3137 domain-containing protein</fullName>
    </recommendedName>
</protein>
<name>A0ABT4TF98_9ACTN</name>
<organism evidence="2 3">
    <name type="scientific">Nocardiopsis suaedae</name>
    <dbReference type="NCBI Taxonomy" id="3018444"/>
    <lineage>
        <taxon>Bacteria</taxon>
        <taxon>Bacillati</taxon>
        <taxon>Actinomycetota</taxon>
        <taxon>Actinomycetes</taxon>
        <taxon>Streptosporangiales</taxon>
        <taxon>Nocardiopsidaceae</taxon>
        <taxon>Nocardiopsis</taxon>
    </lineage>
</organism>
<keyword evidence="1" id="KW-0812">Transmembrane</keyword>
<proteinExistence type="predicted"/>
<evidence type="ECO:0000313" key="2">
    <source>
        <dbReference type="EMBL" id="MDA2803380.1"/>
    </source>
</evidence>
<keyword evidence="1" id="KW-1133">Transmembrane helix</keyword>
<dbReference type="EMBL" id="JAQFWP010000003">
    <property type="protein sequence ID" value="MDA2803380.1"/>
    <property type="molecule type" value="Genomic_DNA"/>
</dbReference>
<keyword evidence="1" id="KW-0472">Membrane</keyword>
<dbReference type="Proteomes" id="UP001165685">
    <property type="component" value="Unassembled WGS sequence"/>
</dbReference>
<gene>
    <name evidence="2" type="ORF">O4U47_02545</name>
</gene>
<comment type="caution">
    <text evidence="2">The sequence shown here is derived from an EMBL/GenBank/DDBJ whole genome shotgun (WGS) entry which is preliminary data.</text>
</comment>
<evidence type="ECO:0000313" key="3">
    <source>
        <dbReference type="Proteomes" id="UP001165685"/>
    </source>
</evidence>
<dbReference type="RefSeq" id="WP_270675798.1">
    <property type="nucleotide sequence ID" value="NZ_JAQFWP010000003.1"/>
</dbReference>
<accession>A0ABT4TF98</accession>
<evidence type="ECO:0000256" key="1">
    <source>
        <dbReference type="SAM" id="Phobius"/>
    </source>
</evidence>
<evidence type="ECO:0008006" key="4">
    <source>
        <dbReference type="Google" id="ProtNLM"/>
    </source>
</evidence>
<sequence>MSSAVVLVIVIVGTLLVFAAVGLLIFFVLRANRAHRLPEARQVRPAIEQFGWTFAEQDDAFIELYNRQFDRPELREPLWGTPRATAAHDVVSGVHRGRRFVAATFDVTHQGGRRRERAVWVATPTRHPVLNISRLPQLQNSANQAIGRGGTTIGHPEFDGRFEVTGVDGGDFARAILQPDAVRFLLTDPRTPRVVFFRGEFLDAADPVNDHRDPQELLPALDFRCDLLDRMPNWR</sequence>